<sequence length="548" mass="60365">MESEQSQNFNERLSQWVSNQGFWFQIRYSMSGSGSKGTVMFHLLRMGFRGLVFLLIVAACGWVYLMKRLESEKFRAGLQDKLKAGLHATEAELKGFGRAQGEFNIQQIAAEGGNETFFTRLEARNLRGKMNLLDGFSNNWDTGTVFISRLDMELRAGADDAESAQMLSKALFTRSGGVTTNAYEIAEASLSWGYSDRTRGEITGSNLKIQNSATGMKLMFTGGKFSQNWLTDLSIVNLTIACDPEGMVFEKAEFRRGEGTVDLSGTRVTGGERPTIDGVAKLRKLGLDSVLAPAMRNFLEGTISGDFKVTGSTNSPEGVGFEGRILLDGQDTLTLRDRVHLLKALSNLDIVRNYHRVDFTEGYIQLKTTNGGMSVTELSLSGGDHFSIDGGFTVKLPTPEEIQESLNKAATGGATPIFDGEDSEDVVAEPAKKDKALDFTLRKAGQAAKRAGGAKALENTSLMDRMTQTLDARQLEVQATERSSRMLRYEGSVRITLPPDIFERSPRLLQQFPVDANLGRIPMVVPLKGTLYELTLDQAEELYQQGRR</sequence>
<reference evidence="2" key="1">
    <citation type="submission" date="2021-01" db="EMBL/GenBank/DDBJ databases">
        <title>Modified the classification status of verrucomicrobia.</title>
        <authorList>
            <person name="Feng X."/>
        </authorList>
    </citation>
    <scope>NUCLEOTIDE SEQUENCE</scope>
    <source>
        <strain evidence="2">JCM 18052</strain>
    </source>
</reference>
<evidence type="ECO:0000313" key="2">
    <source>
        <dbReference type="EMBL" id="MBK1815359.1"/>
    </source>
</evidence>
<feature type="transmembrane region" description="Helical" evidence="1">
    <location>
        <begin position="46"/>
        <end position="65"/>
    </location>
</feature>
<dbReference type="EMBL" id="JAENIK010000008">
    <property type="protein sequence ID" value="MBK1815359.1"/>
    <property type="molecule type" value="Genomic_DNA"/>
</dbReference>
<dbReference type="RefSeq" id="WP_200350321.1">
    <property type="nucleotide sequence ID" value="NZ_BAABHZ010000012.1"/>
</dbReference>
<name>A0A934R558_9BACT</name>
<keyword evidence="1" id="KW-0472">Membrane</keyword>
<dbReference type="Proteomes" id="UP000600139">
    <property type="component" value="Unassembled WGS sequence"/>
</dbReference>
<evidence type="ECO:0000256" key="1">
    <source>
        <dbReference type="SAM" id="Phobius"/>
    </source>
</evidence>
<keyword evidence="3" id="KW-1185">Reference proteome</keyword>
<accession>A0A934R558</accession>
<proteinExistence type="predicted"/>
<comment type="caution">
    <text evidence="2">The sequence shown here is derived from an EMBL/GenBank/DDBJ whole genome shotgun (WGS) entry which is preliminary data.</text>
</comment>
<evidence type="ECO:0000313" key="3">
    <source>
        <dbReference type="Proteomes" id="UP000600139"/>
    </source>
</evidence>
<keyword evidence="1" id="KW-1133">Transmembrane helix</keyword>
<gene>
    <name evidence="2" type="ORF">JIN84_07025</name>
</gene>
<organism evidence="2 3">
    <name type="scientific">Luteolibacter yonseiensis</name>
    <dbReference type="NCBI Taxonomy" id="1144680"/>
    <lineage>
        <taxon>Bacteria</taxon>
        <taxon>Pseudomonadati</taxon>
        <taxon>Verrucomicrobiota</taxon>
        <taxon>Verrucomicrobiia</taxon>
        <taxon>Verrucomicrobiales</taxon>
        <taxon>Verrucomicrobiaceae</taxon>
        <taxon>Luteolibacter</taxon>
    </lineage>
</organism>
<keyword evidence="1" id="KW-0812">Transmembrane</keyword>
<protein>
    <submittedName>
        <fullName evidence="2">Uncharacterized protein</fullName>
    </submittedName>
</protein>
<dbReference type="AlphaFoldDB" id="A0A934R558"/>